<dbReference type="Proteomes" id="UP000829685">
    <property type="component" value="Unassembled WGS sequence"/>
</dbReference>
<dbReference type="PANTHER" id="PTHR38420:SF1">
    <property type="entry name" value="PUTATIVE (AFU_ORTHOLOGUE AFUA_5G14690)-RELATED"/>
    <property type="match status" value="1"/>
</dbReference>
<dbReference type="SUPFAM" id="SSF54197">
    <property type="entry name" value="HIT-like"/>
    <property type="match status" value="1"/>
</dbReference>
<keyword evidence="4" id="KW-1185">Reference proteome</keyword>
<feature type="domain" description="ATP adenylyltransferase C-terminal" evidence="1">
    <location>
        <begin position="184"/>
        <end position="289"/>
    </location>
</feature>
<name>A0A9Q0APM7_9PEZI</name>
<dbReference type="EMBL" id="JAFIMR010000018">
    <property type="protein sequence ID" value="KAI1867605.1"/>
    <property type="molecule type" value="Genomic_DNA"/>
</dbReference>
<dbReference type="AlphaFoldDB" id="A0A9Q0APM7"/>
<protein>
    <recommendedName>
        <fullName evidence="5">ATP adenylyltransferase</fullName>
    </recommendedName>
</protein>
<dbReference type="InterPro" id="IPR009163">
    <property type="entry name" value="Ap4A_phos1/2"/>
</dbReference>
<dbReference type="OrthoDB" id="10267950at2759"/>
<evidence type="ECO:0000313" key="3">
    <source>
        <dbReference type="EMBL" id="KAI1867605.1"/>
    </source>
</evidence>
<organism evidence="3 4">
    <name type="scientific">Neoarthrinium moseri</name>
    <dbReference type="NCBI Taxonomy" id="1658444"/>
    <lineage>
        <taxon>Eukaryota</taxon>
        <taxon>Fungi</taxon>
        <taxon>Dikarya</taxon>
        <taxon>Ascomycota</taxon>
        <taxon>Pezizomycotina</taxon>
        <taxon>Sordariomycetes</taxon>
        <taxon>Xylariomycetidae</taxon>
        <taxon>Amphisphaeriales</taxon>
        <taxon>Apiosporaceae</taxon>
        <taxon>Neoarthrinium</taxon>
    </lineage>
</organism>
<dbReference type="InterPro" id="IPR043171">
    <property type="entry name" value="Ap4A_phos1/2-like"/>
</dbReference>
<evidence type="ECO:0000259" key="1">
    <source>
        <dbReference type="Pfam" id="PF09830"/>
    </source>
</evidence>
<dbReference type="Gene3D" id="3.30.428.70">
    <property type="match status" value="1"/>
</dbReference>
<dbReference type="GO" id="GO:0003877">
    <property type="term" value="F:ATP:ADP adenylyltransferase activity"/>
    <property type="evidence" value="ECO:0007669"/>
    <property type="project" value="InterPro"/>
</dbReference>
<dbReference type="Pfam" id="PF09830">
    <property type="entry name" value="ATP_transf"/>
    <property type="match status" value="1"/>
</dbReference>
<comment type="caution">
    <text evidence="3">The sequence shown here is derived from an EMBL/GenBank/DDBJ whole genome shotgun (WGS) entry which is preliminary data.</text>
</comment>
<reference evidence="3" key="1">
    <citation type="submission" date="2021-03" db="EMBL/GenBank/DDBJ databases">
        <title>Revisited historic fungal species revealed as producer of novel bioactive compounds through whole genome sequencing and comparative genomics.</title>
        <authorList>
            <person name="Vignolle G.A."/>
            <person name="Hochenegger N."/>
            <person name="Mach R.L."/>
            <person name="Mach-Aigner A.R."/>
            <person name="Javad Rahimi M."/>
            <person name="Salim K.A."/>
            <person name="Chan C.M."/>
            <person name="Lim L.B.L."/>
            <person name="Cai F."/>
            <person name="Druzhinina I.S."/>
            <person name="U'Ren J.M."/>
            <person name="Derntl C."/>
        </authorList>
    </citation>
    <scope>NUCLEOTIDE SEQUENCE</scope>
    <source>
        <strain evidence="3">TUCIM 5799</strain>
    </source>
</reference>
<evidence type="ECO:0000313" key="4">
    <source>
        <dbReference type="Proteomes" id="UP000829685"/>
    </source>
</evidence>
<evidence type="ECO:0008006" key="5">
    <source>
        <dbReference type="Google" id="ProtNLM"/>
    </source>
</evidence>
<dbReference type="InterPro" id="IPR036265">
    <property type="entry name" value="HIT-like_sf"/>
</dbReference>
<dbReference type="GO" id="GO:0009117">
    <property type="term" value="P:nucleotide metabolic process"/>
    <property type="evidence" value="ECO:0007669"/>
    <property type="project" value="InterPro"/>
</dbReference>
<dbReference type="InterPro" id="IPR019200">
    <property type="entry name" value="ATP_adenylylTrfase_C"/>
</dbReference>
<dbReference type="GO" id="GO:0005524">
    <property type="term" value="F:ATP binding"/>
    <property type="evidence" value="ECO:0007669"/>
    <property type="project" value="InterPro"/>
</dbReference>
<proteinExistence type="predicted"/>
<dbReference type="InterPro" id="IPR045759">
    <property type="entry name" value="Ap4A_phos1/2_N"/>
</dbReference>
<dbReference type="Pfam" id="PF19327">
    <property type="entry name" value="Ap4A_phos_N"/>
    <property type="match status" value="1"/>
</dbReference>
<gene>
    <name evidence="3" type="ORF">JX265_007407</name>
</gene>
<dbReference type="PANTHER" id="PTHR38420">
    <property type="entry name" value="AP-4-A PHOSPHORYLASE II"/>
    <property type="match status" value="1"/>
</dbReference>
<evidence type="ECO:0000259" key="2">
    <source>
        <dbReference type="Pfam" id="PF19327"/>
    </source>
</evidence>
<accession>A0A9Q0APM7</accession>
<feature type="domain" description="Ap4A phosphorylase 1/2 N-terminal" evidence="2">
    <location>
        <begin position="88"/>
        <end position="167"/>
    </location>
</feature>
<sequence>MTVPLRENDLLSEFDRRHKAGLIFYDSNPQIQLEAVNGFQFELVVTAAISKKPYIKDNGDEPSAANPAAKRPPGYALGSDIDVSGYEIGDVTATHLLAFNKFCMYRPHMLLLTKDGFRRQYNQLDVEDIQAAWKVLEALNWSHFMFFNCGKDGGCSRLHKHLQLAPFLPDRLIPWPESGKQPANIPYEYVLRRFDADLGPKQVADVYEQMIEEARAILGTQNSSDRHVPHNVVLGRNWILVIPRRKGGVGGAYANALGMLGMVSVASKDELQCWIDQGLSEVVAQLGVPKRVMAHDGMKNGFTQHGRLD</sequence>